<dbReference type="Pfam" id="PF00001">
    <property type="entry name" value="7tm_1"/>
    <property type="match status" value="1"/>
</dbReference>
<dbReference type="GO" id="GO:0008188">
    <property type="term" value="F:neuropeptide receptor activity"/>
    <property type="evidence" value="ECO:0007669"/>
    <property type="project" value="TreeGrafter"/>
</dbReference>
<evidence type="ECO:0000256" key="7">
    <source>
        <dbReference type="ARBA" id="ARBA00023136"/>
    </source>
</evidence>
<keyword evidence="13" id="KW-0449">Lipoprotein</keyword>
<keyword evidence="10 16" id="KW-0675">Receptor</keyword>
<evidence type="ECO:0000256" key="13">
    <source>
        <dbReference type="ARBA" id="ARBA00023288"/>
    </source>
</evidence>
<sequence length="438" mass="50140">MNMENLLNLTSFLEDGNDMNMNSVTEDGRFEFDDGNVTSIPEVVRGGNFSRRLIIDIGIELRITFHALIFILAVTGNSLVITVLAKNKRMRTVTNVFLLNLAISDLLLAVFCIPFTLIPVILRNFIFGPVMCVLVRYLQATIVAVNSFTLLALSLERYFAICHPLRSRRWQTLSHAYKIILGGWLSALFFTLPVAIFQRLRTMRNGNKLCIEIWPDKTLGKVYQIFLDIILFLLPLMMMMVAYSLIAKTLSVNFDKDLALPTQQGNKSKSKARNEPSQRKQDSSSTTELTNASSNSINDSYSSENRTHHSTSRSVSFQTTESLSIQQVQHERSLQNKKRVIKMLFVVVLEFFICWTPLFTIMTWEYLDRRTLSRHLSGMAKSYIQLLAYTSSCCNPITYCFMNSRFRQSFISAFQCRYIRVHNYKARTAMGLDVSTTC</sequence>
<reference evidence="20" key="1">
    <citation type="submission" date="2023-08" db="EMBL/GenBank/DDBJ databases">
        <authorList>
            <person name="Alioto T."/>
            <person name="Alioto T."/>
            <person name="Gomez Garrido J."/>
        </authorList>
    </citation>
    <scope>NUCLEOTIDE SEQUENCE</scope>
</reference>
<evidence type="ECO:0000256" key="12">
    <source>
        <dbReference type="ARBA" id="ARBA00023224"/>
    </source>
</evidence>
<evidence type="ECO:0000313" key="21">
    <source>
        <dbReference type="Proteomes" id="UP001162480"/>
    </source>
</evidence>
<dbReference type="Gene3D" id="1.20.1070.10">
    <property type="entry name" value="Rhodopsin 7-helix transmembrane proteins"/>
    <property type="match status" value="1"/>
</dbReference>
<dbReference type="InterPro" id="IPR000314">
    <property type="entry name" value="Gastrin_rcpt"/>
</dbReference>
<evidence type="ECO:0000256" key="2">
    <source>
        <dbReference type="ARBA" id="ARBA00019090"/>
    </source>
</evidence>
<evidence type="ECO:0000256" key="17">
    <source>
        <dbReference type="SAM" id="MobiDB-lite"/>
    </source>
</evidence>
<feature type="region of interest" description="Disordered" evidence="17">
    <location>
        <begin position="263"/>
        <end position="315"/>
    </location>
</feature>
<dbReference type="InterPro" id="IPR000276">
    <property type="entry name" value="GPCR_Rhodpsn"/>
</dbReference>
<name>A0AA36FDJ8_OCTVU</name>
<feature type="transmembrane region" description="Helical" evidence="18">
    <location>
        <begin position="63"/>
        <end position="85"/>
    </location>
</feature>
<proteinExistence type="inferred from homology"/>
<keyword evidence="12 16" id="KW-0807">Transducer</keyword>
<dbReference type="SUPFAM" id="SSF81321">
    <property type="entry name" value="Family A G protein-coupled receptor-like"/>
    <property type="match status" value="1"/>
</dbReference>
<keyword evidence="11" id="KW-0325">Glycoprotein</keyword>
<evidence type="ECO:0000256" key="18">
    <source>
        <dbReference type="SAM" id="Phobius"/>
    </source>
</evidence>
<comment type="similarity">
    <text evidence="16">Belongs to the G-protein coupled receptor 1 family.</text>
</comment>
<dbReference type="EMBL" id="OX597824">
    <property type="protein sequence ID" value="CAI9730763.1"/>
    <property type="molecule type" value="Genomic_DNA"/>
</dbReference>
<keyword evidence="8" id="KW-0564">Palmitate</keyword>
<dbReference type="SMART" id="SM01381">
    <property type="entry name" value="7TM_GPCR_Srsx"/>
    <property type="match status" value="1"/>
</dbReference>
<evidence type="ECO:0000256" key="3">
    <source>
        <dbReference type="ARBA" id="ARBA00022475"/>
    </source>
</evidence>
<dbReference type="Proteomes" id="UP001162480">
    <property type="component" value="Chromosome 11"/>
</dbReference>
<feature type="transmembrane region" description="Helical" evidence="18">
    <location>
        <begin position="176"/>
        <end position="197"/>
    </location>
</feature>
<dbReference type="PANTHER" id="PTHR24238:SF75">
    <property type="entry name" value="CHOLECYSTOKININ-LIKE RECEPTOR AT 17D1-RELATED"/>
    <property type="match status" value="1"/>
</dbReference>
<evidence type="ECO:0000256" key="1">
    <source>
        <dbReference type="ARBA" id="ARBA00004651"/>
    </source>
</evidence>
<accession>A0AA36FDJ8</accession>
<feature type="transmembrane region" description="Helical" evidence="18">
    <location>
        <begin position="225"/>
        <end position="246"/>
    </location>
</feature>
<dbReference type="InterPro" id="IPR017452">
    <property type="entry name" value="GPCR_Rhodpsn_7TM"/>
</dbReference>
<evidence type="ECO:0000256" key="16">
    <source>
        <dbReference type="RuleBase" id="RU000688"/>
    </source>
</evidence>
<feature type="compositionally biased region" description="Basic and acidic residues" evidence="17">
    <location>
        <begin position="272"/>
        <end position="282"/>
    </location>
</feature>
<evidence type="ECO:0000256" key="5">
    <source>
        <dbReference type="ARBA" id="ARBA00022989"/>
    </source>
</evidence>
<dbReference type="PRINTS" id="PR00237">
    <property type="entry name" value="GPCRRHODOPSN"/>
</dbReference>
<evidence type="ECO:0000256" key="9">
    <source>
        <dbReference type="ARBA" id="ARBA00023157"/>
    </source>
</evidence>
<keyword evidence="7 18" id="KW-0472">Membrane</keyword>
<comment type="function">
    <text evidence="14">Receptor for gastrin and cholecystokinin. The CCK-B receptors occur throughout the central nervous system where they modulate anxiety, analgesia, arousal, and neuroleptic activity. This receptor mediates its action by association with G proteins that activate a phosphatidylinositol-calcium second messenger system.</text>
</comment>
<evidence type="ECO:0000256" key="14">
    <source>
        <dbReference type="ARBA" id="ARBA00025402"/>
    </source>
</evidence>
<evidence type="ECO:0000256" key="6">
    <source>
        <dbReference type="ARBA" id="ARBA00023040"/>
    </source>
</evidence>
<keyword evidence="5 18" id="KW-1133">Transmembrane helix</keyword>
<feature type="compositionally biased region" description="Low complexity" evidence="17">
    <location>
        <begin position="291"/>
        <end position="304"/>
    </location>
</feature>
<protein>
    <recommendedName>
        <fullName evidence="2">Gastrin/cholecystokinin type B receptor</fullName>
    </recommendedName>
    <alternativeName>
        <fullName evidence="15">Cholecystokinin-2 receptor</fullName>
    </alternativeName>
</protein>
<organism evidence="20 21">
    <name type="scientific">Octopus vulgaris</name>
    <name type="common">Common octopus</name>
    <dbReference type="NCBI Taxonomy" id="6645"/>
    <lineage>
        <taxon>Eukaryota</taxon>
        <taxon>Metazoa</taxon>
        <taxon>Spiralia</taxon>
        <taxon>Lophotrochozoa</taxon>
        <taxon>Mollusca</taxon>
        <taxon>Cephalopoda</taxon>
        <taxon>Coleoidea</taxon>
        <taxon>Octopodiformes</taxon>
        <taxon>Octopoda</taxon>
        <taxon>Incirrata</taxon>
        <taxon>Octopodidae</taxon>
        <taxon>Octopus</taxon>
    </lineage>
</organism>
<dbReference type="AlphaFoldDB" id="A0AA36FDJ8"/>
<evidence type="ECO:0000256" key="15">
    <source>
        <dbReference type="ARBA" id="ARBA00031093"/>
    </source>
</evidence>
<evidence type="ECO:0000313" key="20">
    <source>
        <dbReference type="EMBL" id="CAI9730763.1"/>
    </source>
</evidence>
<feature type="transmembrane region" description="Helical" evidence="18">
    <location>
        <begin position="134"/>
        <end position="155"/>
    </location>
</feature>
<evidence type="ECO:0000256" key="10">
    <source>
        <dbReference type="ARBA" id="ARBA00023170"/>
    </source>
</evidence>
<keyword evidence="3" id="KW-1003">Cell membrane</keyword>
<dbReference type="PROSITE" id="PS00237">
    <property type="entry name" value="G_PROTEIN_RECEP_F1_1"/>
    <property type="match status" value="1"/>
</dbReference>
<dbReference type="GO" id="GO:0005886">
    <property type="term" value="C:plasma membrane"/>
    <property type="evidence" value="ECO:0007669"/>
    <property type="project" value="UniProtKB-SubCell"/>
</dbReference>
<keyword evidence="9" id="KW-1015">Disulfide bond</keyword>
<keyword evidence="21" id="KW-1185">Reference proteome</keyword>
<evidence type="ECO:0000256" key="11">
    <source>
        <dbReference type="ARBA" id="ARBA00023180"/>
    </source>
</evidence>
<keyword evidence="4 16" id="KW-0812">Transmembrane</keyword>
<feature type="transmembrane region" description="Helical" evidence="18">
    <location>
        <begin position="340"/>
        <end position="362"/>
    </location>
</feature>
<evidence type="ECO:0000256" key="8">
    <source>
        <dbReference type="ARBA" id="ARBA00023139"/>
    </source>
</evidence>
<dbReference type="InterPro" id="IPR009126">
    <property type="entry name" value="Cholcskin_rcpt"/>
</dbReference>
<dbReference type="PRINTS" id="PR00527">
    <property type="entry name" value="GASTRINR"/>
</dbReference>
<comment type="subcellular location">
    <subcellularLocation>
        <location evidence="1">Cell membrane</location>
        <topology evidence="1">Multi-pass membrane protein</topology>
    </subcellularLocation>
</comment>
<feature type="transmembrane region" description="Helical" evidence="18">
    <location>
        <begin position="97"/>
        <end position="122"/>
    </location>
</feature>
<evidence type="ECO:0000259" key="19">
    <source>
        <dbReference type="PROSITE" id="PS50262"/>
    </source>
</evidence>
<gene>
    <name evidence="20" type="ORF">OCTVUL_1B020448</name>
</gene>
<dbReference type="PANTHER" id="PTHR24238">
    <property type="entry name" value="G-PROTEIN COUPLED RECEPTOR"/>
    <property type="match status" value="1"/>
</dbReference>
<evidence type="ECO:0000256" key="4">
    <source>
        <dbReference type="ARBA" id="ARBA00022692"/>
    </source>
</evidence>
<dbReference type="GO" id="GO:0015054">
    <property type="term" value="F:gastrin receptor activity"/>
    <property type="evidence" value="ECO:0007669"/>
    <property type="project" value="InterPro"/>
</dbReference>
<feature type="domain" description="G-protein coupled receptors family 1 profile" evidence="19">
    <location>
        <begin position="76"/>
        <end position="399"/>
    </location>
</feature>
<dbReference type="PROSITE" id="PS50262">
    <property type="entry name" value="G_PROTEIN_RECEP_F1_2"/>
    <property type="match status" value="1"/>
</dbReference>
<keyword evidence="6 16" id="KW-0297">G-protein coupled receptor</keyword>
<dbReference type="PRINTS" id="PR01822">
    <property type="entry name" value="CCYSTOKININR"/>
</dbReference>